<evidence type="ECO:0000313" key="6">
    <source>
        <dbReference type="EMBL" id="CEL54423.1"/>
    </source>
</evidence>
<name>A0A0B7FE14_THACB</name>
<dbReference type="Pfam" id="PF24883">
    <property type="entry name" value="NPHP3_N"/>
    <property type="match status" value="1"/>
</dbReference>
<dbReference type="STRING" id="1108050.A0A0B7FE14"/>
<feature type="repeat" description="WD" evidence="3">
    <location>
        <begin position="1033"/>
        <end position="1065"/>
    </location>
</feature>
<dbReference type="SUPFAM" id="SSF69322">
    <property type="entry name" value="Tricorn protease domain 2"/>
    <property type="match status" value="1"/>
</dbReference>
<evidence type="ECO:0000313" key="7">
    <source>
        <dbReference type="Proteomes" id="UP000059188"/>
    </source>
</evidence>
<dbReference type="PROSITE" id="PS50082">
    <property type="entry name" value="WD_REPEATS_2"/>
    <property type="match status" value="9"/>
</dbReference>
<evidence type="ECO:0000256" key="3">
    <source>
        <dbReference type="PROSITE-ProRule" id="PRU00221"/>
    </source>
</evidence>
<dbReference type="InterPro" id="IPR015943">
    <property type="entry name" value="WD40/YVTN_repeat-like_dom_sf"/>
</dbReference>
<dbReference type="SMART" id="SM00320">
    <property type="entry name" value="WD40"/>
    <property type="match status" value="11"/>
</dbReference>
<reference evidence="6 7" key="1">
    <citation type="submission" date="2014-11" db="EMBL/GenBank/DDBJ databases">
        <authorList>
            <person name="Wibberg Daniel"/>
        </authorList>
    </citation>
    <scope>NUCLEOTIDE SEQUENCE [LARGE SCALE GENOMIC DNA]</scope>
    <source>
        <strain evidence="6">Rhizoctonia solani AG1-IB 7/3/14</strain>
    </source>
</reference>
<dbReference type="InterPro" id="IPR019775">
    <property type="entry name" value="WD40_repeat_CS"/>
</dbReference>
<feature type="region of interest" description="Disordered" evidence="4">
    <location>
        <begin position="22"/>
        <end position="43"/>
    </location>
</feature>
<feature type="region of interest" description="Disordered" evidence="4">
    <location>
        <begin position="1244"/>
        <end position="1266"/>
    </location>
</feature>
<dbReference type="InterPro" id="IPR007111">
    <property type="entry name" value="NACHT_NTPase"/>
</dbReference>
<feature type="repeat" description="WD" evidence="3">
    <location>
        <begin position="990"/>
        <end position="1022"/>
    </location>
</feature>
<dbReference type="Gene3D" id="2.130.10.10">
    <property type="entry name" value="YVTN repeat-like/Quinoprotein amine dehydrogenase"/>
    <property type="match status" value="3"/>
</dbReference>
<organism evidence="6 7">
    <name type="scientific">Thanatephorus cucumeris (strain AG1-IB / isolate 7/3/14)</name>
    <name type="common">Lettuce bottom rot fungus</name>
    <name type="synonym">Rhizoctonia solani</name>
    <dbReference type="NCBI Taxonomy" id="1108050"/>
    <lineage>
        <taxon>Eukaryota</taxon>
        <taxon>Fungi</taxon>
        <taxon>Dikarya</taxon>
        <taxon>Basidiomycota</taxon>
        <taxon>Agaricomycotina</taxon>
        <taxon>Agaricomycetes</taxon>
        <taxon>Cantharellales</taxon>
        <taxon>Ceratobasidiaceae</taxon>
        <taxon>Rhizoctonia</taxon>
        <taxon>Rhizoctonia solani AG-1</taxon>
    </lineage>
</organism>
<dbReference type="CDD" id="cd00200">
    <property type="entry name" value="WD40"/>
    <property type="match status" value="1"/>
</dbReference>
<dbReference type="InterPro" id="IPR050349">
    <property type="entry name" value="WD_LIS1/nudF_dynein_reg"/>
</dbReference>
<dbReference type="PANTHER" id="PTHR44129">
    <property type="entry name" value="WD REPEAT-CONTAINING PROTEIN POP1"/>
    <property type="match status" value="1"/>
</dbReference>
<feature type="repeat" description="WD" evidence="3">
    <location>
        <begin position="1211"/>
        <end position="1241"/>
    </location>
</feature>
<dbReference type="EMBL" id="LN679264">
    <property type="protein sequence ID" value="CEL54423.1"/>
    <property type="molecule type" value="Genomic_DNA"/>
</dbReference>
<dbReference type="InterPro" id="IPR001680">
    <property type="entry name" value="WD40_rpt"/>
</dbReference>
<dbReference type="PROSITE" id="PS50837">
    <property type="entry name" value="NACHT"/>
    <property type="match status" value="1"/>
</dbReference>
<dbReference type="Pfam" id="PF00400">
    <property type="entry name" value="WD40"/>
    <property type="match status" value="10"/>
</dbReference>
<feature type="repeat" description="WD" evidence="3">
    <location>
        <begin position="816"/>
        <end position="857"/>
    </location>
</feature>
<accession>A0A0B7FE14</accession>
<dbReference type="InterPro" id="IPR020472">
    <property type="entry name" value="WD40_PAC1"/>
</dbReference>
<evidence type="ECO:0000256" key="1">
    <source>
        <dbReference type="ARBA" id="ARBA00022574"/>
    </source>
</evidence>
<protein>
    <submittedName>
        <fullName evidence="6">Vegetative incompatibility protein HET-E-1</fullName>
    </submittedName>
</protein>
<feature type="repeat" description="WD" evidence="3">
    <location>
        <begin position="1168"/>
        <end position="1209"/>
    </location>
</feature>
<dbReference type="PRINTS" id="PR00320">
    <property type="entry name" value="GPROTEINBRPT"/>
</dbReference>
<feature type="region of interest" description="Disordered" evidence="4">
    <location>
        <begin position="57"/>
        <end position="76"/>
    </location>
</feature>
<dbReference type="SUPFAM" id="SSF50978">
    <property type="entry name" value="WD40 repeat-like"/>
    <property type="match status" value="1"/>
</dbReference>
<keyword evidence="7" id="KW-1185">Reference proteome</keyword>
<dbReference type="Gene3D" id="3.40.50.300">
    <property type="entry name" value="P-loop containing nucleotide triphosphate hydrolases"/>
    <property type="match status" value="1"/>
</dbReference>
<keyword evidence="1 3" id="KW-0853">WD repeat</keyword>
<evidence type="ECO:0000259" key="5">
    <source>
        <dbReference type="PROSITE" id="PS50837"/>
    </source>
</evidence>
<dbReference type="Proteomes" id="UP000059188">
    <property type="component" value="Unassembled WGS sequence"/>
</dbReference>
<dbReference type="InterPro" id="IPR036322">
    <property type="entry name" value="WD40_repeat_dom_sf"/>
</dbReference>
<dbReference type="InterPro" id="IPR027417">
    <property type="entry name" value="P-loop_NTPase"/>
</dbReference>
<feature type="repeat" description="WD" evidence="3">
    <location>
        <begin position="859"/>
        <end position="900"/>
    </location>
</feature>
<sequence>MSSPPSKKRGIRASIAHSLSKLVSLKSPNNSQGTREEPCAAASGGISLVPSSSSLPLEIPGASSPGAMATPPSTLTPDPVETSAFNSFASALRILSQCATVFPPLQAAVQGLIVSVDAMNPSSKHRVEYTEIAAHLTAMSTSLARHLQESKSTRMPECIERVSISVKQQADIIASKQRSGVGHHLDQARKEDDEIINAYRRIESLFRLLQINHWSHDPDAPNIYWMNGMAGTGKTTIAYTFSESLKARKTLGASFFCSRTSGECRDVGRIIPTIAYQLARYSRPFQVTLTHILGNDPDIGTQTITHQFERLIKEPLASVKDAMPTGLVIVIDALDECSNTEGVRMILDMLFRMATSLPLKFFVTSRPEPSVHSRVLAQPDKTRLLFVLHEIESSLVQADIEVYLREELPVDKVSDTQLKQLAELAGNLFIYAATAIRYIRRAGGSIDQKRLGIVLSSAEGSGHQYAEVDRLYTSILADATESSDLDVDEKKQVYVVVWTAVCVREPVTIKTLAAIIGSEPDNIAAALSSLFSVLHVSKATGAVSTLHASFPDFIFDQARSKRFHCNELEMNEKIAEHCFSIMDQQLRFNLCGLESSFKYDHEVDGLEARVSEAISPTLLYVIGHWGDHLVRSPAAESLQTLLRRFLSTGLLFWMEALSLKGILSVGISTLLKLKQWLTVSDAVLCCDSTNVTSILQVVSSTPDLVKSLDDCWIFLTRFAASPVAKSTPHIYISALAFCHHTSSVYINYWPRARRLLTLHGSAIEQSQTALLATWNMHSKPLSLAFSSDGSRFAAGFWDGTVSILNAHTGVSVLGLLKEHTDYVRSVALSPDGSLLASCSKDRTVIVRDAYTGARLFDALQAHEGWVMSVCFSPDGRNLLSGSRDRTTRIWDSRTGEAIANSVKHHPHPASYAAYSPDGKFIACGLYSDECPMIVYSTSTGEPISGGFDAHRSPVESVTFSPDGKSVVTGHSSGDICVWSVQDGVLTHGPLKAHKGSIRSVRFSPTGNRLVTASDDGSVYIWDAHNYYVDPCLLGTHQSLVYSAMYSPDGTRILSCSWDRTVKVWNTLHSLSPNNAPWKTPSKAVCPVYSASFSPGGKRIVTGCGDGKIRMWGSQTLTLVLDPFGSQSHTNEINSVVFSPDGRLVASGSSDRTICVFDSHTGHLILGPLQGHTELVRSVEFSPDGTHILSGSFDRTVRVWRVKDGAPACEPLVGHQDSVMSVGYSPDGASIVSGSYDSTIRVCKAPRGRDESHPSGSTPAPLDERKPHGTIFNGLKMSDDGWVENGNLERLFCVPADMVKLFPIPETVHAIGSGGMLRVDYSAPLFLGDEWHRCYED</sequence>
<dbReference type="InterPro" id="IPR056884">
    <property type="entry name" value="NPHP3-like_N"/>
</dbReference>
<dbReference type="PROSITE" id="PS00678">
    <property type="entry name" value="WD_REPEATS_1"/>
    <property type="match status" value="1"/>
</dbReference>
<evidence type="ECO:0000256" key="4">
    <source>
        <dbReference type="SAM" id="MobiDB-lite"/>
    </source>
</evidence>
<feature type="repeat" description="WD" evidence="3">
    <location>
        <begin position="947"/>
        <end position="988"/>
    </location>
</feature>
<dbReference type="SUPFAM" id="SSF52540">
    <property type="entry name" value="P-loop containing nucleoside triphosphate hydrolases"/>
    <property type="match status" value="1"/>
</dbReference>
<feature type="repeat" description="WD" evidence="3">
    <location>
        <begin position="1087"/>
        <end position="1111"/>
    </location>
</feature>
<feature type="domain" description="NACHT" evidence="5">
    <location>
        <begin position="222"/>
        <end position="367"/>
    </location>
</feature>
<dbReference type="PROSITE" id="PS50294">
    <property type="entry name" value="WD_REPEATS_REGION"/>
    <property type="match status" value="8"/>
</dbReference>
<evidence type="ECO:0000256" key="2">
    <source>
        <dbReference type="ARBA" id="ARBA00022737"/>
    </source>
</evidence>
<keyword evidence="2" id="KW-0677">Repeat</keyword>
<proteinExistence type="predicted"/>
<gene>
    <name evidence="6" type="ORF">RSOLAG1IB_11669</name>
</gene>
<feature type="repeat" description="WD" evidence="3">
    <location>
        <begin position="1125"/>
        <end position="1166"/>
    </location>
</feature>